<comment type="caution">
    <text evidence="1">The sequence shown here is derived from an EMBL/GenBank/DDBJ whole genome shotgun (WGS) entry which is preliminary data.</text>
</comment>
<sequence length="37" mass="3929">MLLKSALKAGGCQGSGKVVGLISHFLVIYIDIKLNQI</sequence>
<name>A0A7Z0V000_MORCA</name>
<proteinExistence type="predicted"/>
<dbReference type="EMBL" id="LXHE01000002">
    <property type="protein sequence ID" value="OAV01895.1"/>
    <property type="molecule type" value="Genomic_DNA"/>
</dbReference>
<accession>A0A7Z0V000</accession>
<dbReference type="AlphaFoldDB" id="A0A7Z0V000"/>
<protein>
    <submittedName>
        <fullName evidence="1">Uncharacterized protein</fullName>
    </submittedName>
</protein>
<evidence type="ECO:0000313" key="2">
    <source>
        <dbReference type="Proteomes" id="UP000078446"/>
    </source>
</evidence>
<gene>
    <name evidence="1" type="ORF">AO382_0261</name>
</gene>
<organism evidence="1 2">
    <name type="scientific">Moraxella catarrhalis</name>
    <name type="common">Branhamella catarrhalis</name>
    <dbReference type="NCBI Taxonomy" id="480"/>
    <lineage>
        <taxon>Bacteria</taxon>
        <taxon>Pseudomonadati</taxon>
        <taxon>Pseudomonadota</taxon>
        <taxon>Gammaproteobacteria</taxon>
        <taxon>Moraxellales</taxon>
        <taxon>Moraxellaceae</taxon>
        <taxon>Moraxella</taxon>
    </lineage>
</organism>
<reference evidence="1 2" key="1">
    <citation type="journal article" date="2016" name="Genome Biol. Evol.">
        <title>Comparative Genomic Analyses of the Moraxella catarrhalis Serosensitive and Seroresistant Lineages Demonstrate Their Independent Evolution.</title>
        <authorList>
            <person name="Earl J.P."/>
            <person name="de Vries S.P."/>
            <person name="Ahmed A."/>
            <person name="Powell E."/>
            <person name="Schultz M.P."/>
            <person name="Hermans P.W."/>
            <person name="Hill D.J."/>
            <person name="Zhou Z."/>
            <person name="Constantinidou C.I."/>
            <person name="Hu F.Z."/>
            <person name="Bootsma H.J."/>
            <person name="Ehrlich G.D."/>
        </authorList>
    </citation>
    <scope>NUCLEOTIDE SEQUENCE [LARGE SCALE GENOMIC DNA]</scope>
    <source>
        <strain evidence="1 2">Z7574</strain>
    </source>
</reference>
<dbReference type="Proteomes" id="UP000078446">
    <property type="component" value="Unassembled WGS sequence"/>
</dbReference>
<evidence type="ECO:0000313" key="1">
    <source>
        <dbReference type="EMBL" id="OAV01895.1"/>
    </source>
</evidence>